<dbReference type="Pfam" id="PF14223">
    <property type="entry name" value="Retrotran_gag_2"/>
    <property type="match status" value="1"/>
</dbReference>
<feature type="coiled-coil region" evidence="1">
    <location>
        <begin position="71"/>
        <end position="105"/>
    </location>
</feature>
<evidence type="ECO:0000256" key="2">
    <source>
        <dbReference type="SAM" id="MobiDB-lite"/>
    </source>
</evidence>
<evidence type="ECO:0000256" key="1">
    <source>
        <dbReference type="SAM" id="Coils"/>
    </source>
</evidence>
<organism evidence="3">
    <name type="scientific">Tanacetum cinerariifolium</name>
    <name type="common">Dalmatian daisy</name>
    <name type="synonym">Chrysanthemum cinerariifolium</name>
    <dbReference type="NCBI Taxonomy" id="118510"/>
    <lineage>
        <taxon>Eukaryota</taxon>
        <taxon>Viridiplantae</taxon>
        <taxon>Streptophyta</taxon>
        <taxon>Embryophyta</taxon>
        <taxon>Tracheophyta</taxon>
        <taxon>Spermatophyta</taxon>
        <taxon>Magnoliopsida</taxon>
        <taxon>eudicotyledons</taxon>
        <taxon>Gunneridae</taxon>
        <taxon>Pentapetalae</taxon>
        <taxon>asterids</taxon>
        <taxon>campanulids</taxon>
        <taxon>Asterales</taxon>
        <taxon>Asteraceae</taxon>
        <taxon>Asteroideae</taxon>
        <taxon>Anthemideae</taxon>
        <taxon>Anthemidinae</taxon>
        <taxon>Tanacetum</taxon>
    </lineage>
</organism>
<gene>
    <name evidence="3" type="ORF">Tci_042776</name>
</gene>
<protein>
    <submittedName>
        <fullName evidence="3">Ribonuclease H-like domain-containing protein</fullName>
    </submittedName>
</protein>
<proteinExistence type="predicted"/>
<name>A0A6L2MA83_TANCI</name>
<comment type="caution">
    <text evidence="3">The sequence shown here is derived from an EMBL/GenBank/DDBJ whole genome shotgun (WGS) entry which is preliminary data.</text>
</comment>
<reference evidence="3" key="1">
    <citation type="journal article" date="2019" name="Sci. Rep.">
        <title>Draft genome of Tanacetum cinerariifolium, the natural source of mosquito coil.</title>
        <authorList>
            <person name="Yamashiro T."/>
            <person name="Shiraishi A."/>
            <person name="Satake H."/>
            <person name="Nakayama K."/>
        </authorList>
    </citation>
    <scope>NUCLEOTIDE SEQUENCE</scope>
</reference>
<dbReference type="EMBL" id="BKCJ010006184">
    <property type="protein sequence ID" value="GEU70798.1"/>
    <property type="molecule type" value="Genomic_DNA"/>
</dbReference>
<feature type="region of interest" description="Disordered" evidence="2">
    <location>
        <begin position="997"/>
        <end position="1037"/>
    </location>
</feature>
<feature type="compositionally biased region" description="Polar residues" evidence="2">
    <location>
        <begin position="1003"/>
        <end position="1029"/>
    </location>
</feature>
<dbReference type="PANTHER" id="PTHR11439">
    <property type="entry name" value="GAG-POL-RELATED RETROTRANSPOSON"/>
    <property type="match status" value="1"/>
</dbReference>
<accession>A0A6L2MA83</accession>
<feature type="region of interest" description="Disordered" evidence="2">
    <location>
        <begin position="442"/>
        <end position="466"/>
    </location>
</feature>
<dbReference type="AlphaFoldDB" id="A0A6L2MA83"/>
<sequence>MDSAVFANIRRVGKGFSGVETPLFEGMLAAKQLAEEGIAGNKFKLMLLLLLLFRRISPQAPPQDAEFPTHIQQILDVCSALTRRVKNLENDKAAQNLEIIKLKAKVKRFEKVNKVKSLKLKRLRKVGASKRIESSDDMEDVFNQGRMIDDLDKDEGIELIKDADIAETKGRHAAEQAEKQAEIYHLDLDHSFKVLSKQEDDSEVQEVVEVVTTTKLIKDVVTAAPQVSAASATISAAKPSIPAAAPTVVAAYTRRRKGDKGKGILIETSKPMKKKDQIELDAEYVRKLHEEINKDHEEINKDIDWDAAINHLSIAKSTQDLSHTNRPSAPIIEEWVSDSEDESETTAPQIAPSFVQSVDHLIKDCTFYAKPKAQPTPRNYAHRGYNKQHASFTKNHSQKHIVPAAVLTKSKPVSVTAVRPVSAAVPKIMVTRPRHAHSLNTKSKSTFRRHLTRSQSPKISNSPPKVTTVKAPVVSAAQGMKGKWVRLGLVVVVYRRDDDETLIQPSCGYHAVPSPITRNFMPPKPDLVFYTAPIVVETDHSACTIHLSTAKPTQDLPHINRPSVPIIEEWVSDSEDEYETRAPQIAPSFVQQDCTFYAKPKAQPTPRNYAHRGYNKQHALFTKNHPQKHIVPATVLTKSKPVSVTAVRPVSAAVPKIMISNSPLKVTAVKALVVSAAQGKGSGSESSAKKKGRTVSITTEDIQKRRNDVKARTTLLLALPNEHQLRFIKYETAQELWGAILKTFGGNEATKKTKKNQLKQQYGNFKAEGSETLEKPSTDYRLFLAPEWLMYTIVWRNKDDLDKMSLDDVYNHLKVYEPEVQKKSEINSQNMAFISSSNTSSRKGEVHTASVPTASTQVCTASTDIDEDDIKEMDIKWNMALLSMRADRFWKKTGKKITIQGSDVAGFDKSKAPKALMDIDGIGWDWSYMANEEENNALVANEEVPTEFALMTKSSSSSKNEVYDDSFCSKSCRKNTENLNTKITKLSEELSDRLPEFADDTVTDYSRPTPSIDSSKSNTSDLQNSNSFVSEHGESSDSIMSKPMIKFVKASDSPGVIKTNKTKTARKPPVKYAKMAIPRITLMIKDLGTVVALGMRRKDGPGKDVELHLYRSMIESLMYLTASRPDIMFAVFAYARHQVIPKECHFHAVKRIFRYLKGHPKLRLWYPKESPFDLVAYSDSDYGGATQDRKSTT</sequence>
<keyword evidence="1" id="KW-0175">Coiled coil</keyword>
<dbReference type="PANTHER" id="PTHR11439:SF495">
    <property type="entry name" value="REVERSE TRANSCRIPTASE, RNA-DEPENDENT DNA POLYMERASE-RELATED"/>
    <property type="match status" value="1"/>
</dbReference>
<evidence type="ECO:0000313" key="3">
    <source>
        <dbReference type="EMBL" id="GEU70798.1"/>
    </source>
</evidence>